<feature type="binding site" evidence="10">
    <location>
        <position position="320"/>
    </location>
    <ligand>
        <name>Mn(2+)</name>
        <dbReference type="ChEBI" id="CHEBI:29035"/>
    </ligand>
</feature>
<accession>A0A2P5D6Q4</accession>
<name>A0A2P5D6Q4_TREOI</name>
<evidence type="ECO:0000256" key="10">
    <source>
        <dbReference type="PIRSR" id="PIRSR605150-3"/>
    </source>
</evidence>
<evidence type="ECO:0000256" key="3">
    <source>
        <dbReference type="ARBA" id="ARBA00022679"/>
    </source>
</evidence>
<dbReference type="InterPro" id="IPR005150">
    <property type="entry name" value="Cellulose_synth"/>
</dbReference>
<dbReference type="InterPro" id="IPR029044">
    <property type="entry name" value="Nucleotide-diphossugar_trans"/>
</dbReference>
<dbReference type="SUPFAM" id="SSF53448">
    <property type="entry name" value="Nucleotide-diphospho-sugar transferases"/>
    <property type="match status" value="1"/>
</dbReference>
<feature type="binding site" evidence="10">
    <location>
        <position position="296"/>
    </location>
    <ligand>
        <name>Mn(2+)</name>
        <dbReference type="ChEBI" id="CHEBI:29035"/>
    </ligand>
</feature>
<evidence type="ECO:0000256" key="8">
    <source>
        <dbReference type="PIRSR" id="PIRSR605150-1"/>
    </source>
</evidence>
<dbReference type="STRING" id="63057.A0A2P5D6Q4"/>
<evidence type="ECO:0000256" key="9">
    <source>
        <dbReference type="PIRSR" id="PIRSR605150-2"/>
    </source>
</evidence>
<feature type="transmembrane region" description="Helical" evidence="11">
    <location>
        <begin position="573"/>
        <end position="593"/>
    </location>
</feature>
<dbReference type="AlphaFoldDB" id="A0A2P5D6Q4"/>
<keyword evidence="7" id="KW-0961">Cell wall biogenesis/degradation</keyword>
<feature type="transmembrane region" description="Helical" evidence="11">
    <location>
        <begin position="30"/>
        <end position="47"/>
    </location>
</feature>
<dbReference type="PANTHER" id="PTHR13301">
    <property type="entry name" value="X-BOX TRANSCRIPTION FACTOR-RELATED"/>
    <property type="match status" value="1"/>
</dbReference>
<dbReference type="Gene3D" id="3.90.550.10">
    <property type="entry name" value="Spore Coat Polysaccharide Biosynthesis Protein SpsA, Chain A"/>
    <property type="match status" value="2"/>
</dbReference>
<evidence type="ECO:0000256" key="6">
    <source>
        <dbReference type="ARBA" id="ARBA00023136"/>
    </source>
</evidence>
<reference evidence="13" key="1">
    <citation type="submission" date="2016-06" db="EMBL/GenBank/DDBJ databases">
        <title>Parallel loss of symbiosis genes in relatives of nitrogen-fixing non-legume Parasponia.</title>
        <authorList>
            <person name="Van Velzen R."/>
            <person name="Holmer R."/>
            <person name="Bu F."/>
            <person name="Rutten L."/>
            <person name="Van Zeijl A."/>
            <person name="Liu W."/>
            <person name="Santuari L."/>
            <person name="Cao Q."/>
            <person name="Sharma T."/>
            <person name="Shen D."/>
            <person name="Roswanjaya Y."/>
            <person name="Wardhani T."/>
            <person name="Kalhor M.S."/>
            <person name="Jansen J."/>
            <person name="Van den Hoogen J."/>
            <person name="Gungor B."/>
            <person name="Hartog M."/>
            <person name="Hontelez J."/>
            <person name="Verver J."/>
            <person name="Yang W.-C."/>
            <person name="Schijlen E."/>
            <person name="Repin R."/>
            <person name="Schilthuizen M."/>
            <person name="Schranz E."/>
            <person name="Heidstra R."/>
            <person name="Miyata K."/>
            <person name="Fedorova E."/>
            <person name="Kohlen W."/>
            <person name="Bisseling T."/>
            <person name="Smit S."/>
            <person name="Geurts R."/>
        </authorList>
    </citation>
    <scope>NUCLEOTIDE SEQUENCE [LARGE SCALE GENOMIC DNA]</scope>
    <source>
        <strain evidence="13">cv. RG33-2</strain>
    </source>
</reference>
<dbReference type="GO" id="GO:0016020">
    <property type="term" value="C:membrane"/>
    <property type="evidence" value="ECO:0007669"/>
    <property type="project" value="InterPro"/>
</dbReference>
<keyword evidence="13" id="KW-1185">Reference proteome</keyword>
<feature type="transmembrane region" description="Helical" evidence="11">
    <location>
        <begin position="664"/>
        <end position="689"/>
    </location>
</feature>
<dbReference type="FunFam" id="3.90.550.10:FF:000135">
    <property type="entry name" value="Cellulose synthase-like protein G3"/>
    <property type="match status" value="1"/>
</dbReference>
<dbReference type="GO" id="GO:0071555">
    <property type="term" value="P:cell wall organization"/>
    <property type="evidence" value="ECO:0007669"/>
    <property type="project" value="UniProtKB-KW"/>
</dbReference>
<feature type="transmembrane region" description="Helical" evidence="11">
    <location>
        <begin position="534"/>
        <end position="553"/>
    </location>
</feature>
<gene>
    <name evidence="12" type="ORF">TorRG33x02_260260</name>
</gene>
<dbReference type="EMBL" id="JXTC01000291">
    <property type="protein sequence ID" value="PON68985.1"/>
    <property type="molecule type" value="Genomic_DNA"/>
</dbReference>
<feature type="active site" evidence="8">
    <location>
        <position position="462"/>
    </location>
</feature>
<evidence type="ECO:0000313" key="13">
    <source>
        <dbReference type="Proteomes" id="UP000237000"/>
    </source>
</evidence>
<keyword evidence="6 11" id="KW-0472">Membrane</keyword>
<dbReference type="GO" id="GO:0016760">
    <property type="term" value="F:cellulose synthase (UDP-forming) activity"/>
    <property type="evidence" value="ECO:0007669"/>
    <property type="project" value="InterPro"/>
</dbReference>
<comment type="subcellular location">
    <subcellularLocation>
        <location evidence="1">Endomembrane system</location>
        <topology evidence="1">Multi-pass membrane protein</topology>
    </subcellularLocation>
</comment>
<dbReference type="InParanoid" id="A0A2P5D6Q4"/>
<organism evidence="12 13">
    <name type="scientific">Trema orientale</name>
    <name type="common">Charcoal tree</name>
    <name type="synonym">Celtis orientalis</name>
    <dbReference type="NCBI Taxonomy" id="63057"/>
    <lineage>
        <taxon>Eukaryota</taxon>
        <taxon>Viridiplantae</taxon>
        <taxon>Streptophyta</taxon>
        <taxon>Embryophyta</taxon>
        <taxon>Tracheophyta</taxon>
        <taxon>Spermatophyta</taxon>
        <taxon>Magnoliopsida</taxon>
        <taxon>eudicotyledons</taxon>
        <taxon>Gunneridae</taxon>
        <taxon>Pentapetalae</taxon>
        <taxon>rosids</taxon>
        <taxon>fabids</taxon>
        <taxon>Rosales</taxon>
        <taxon>Cannabaceae</taxon>
        <taxon>Trema</taxon>
    </lineage>
</organism>
<keyword evidence="4 11" id="KW-0812">Transmembrane</keyword>
<feature type="binding site" evidence="9">
    <location>
        <position position="128"/>
    </location>
    <ligand>
        <name>UDP-alpha-D-glucose</name>
        <dbReference type="ChEBI" id="CHEBI:58885"/>
    </ligand>
</feature>
<feature type="transmembrane region" description="Helical" evidence="11">
    <location>
        <begin position="67"/>
        <end position="87"/>
    </location>
</feature>
<evidence type="ECO:0000256" key="5">
    <source>
        <dbReference type="ARBA" id="ARBA00022989"/>
    </source>
</evidence>
<dbReference type="Pfam" id="PF03552">
    <property type="entry name" value="Cellulose_synt"/>
    <property type="match status" value="2"/>
</dbReference>
<evidence type="ECO:0000256" key="11">
    <source>
        <dbReference type="SAM" id="Phobius"/>
    </source>
</evidence>
<evidence type="ECO:0000256" key="1">
    <source>
        <dbReference type="ARBA" id="ARBA00004127"/>
    </source>
</evidence>
<sequence>MDALRSRLSTTGAPPLHTVELSRLAISNRIFAAVYASAVLTLLYHHVATLRSLLFQYISSTTKISSLLISTALLISDVVLAFMWATSQSFRMLPLYRREFPEYLNNEEMKSEDFPAIDVFICTADPYKEPPMNVVNTALSVMAFDYPEEKVSVYVSDDGGSALTLFAFMEAAKFAVHWLPFCRKNDVVERTPEAYFSANYHSLSPETQRIKTLYESTKARVENVVERWKVGDEYITGEKEREAFSKWTDGFTRQDHPTVIQVILDNSKDRDITGHVMPNLIYVSREKSRTSAHNFKAGALNVLIRVSATMTNAPIILTLDCDMYSNDPQTPLRALCYLSDPEVESQVAYIQFPQRFHGINENDIYGCEHKRLYKINPVGLDGLSGPDYFGTGCFFRRRAFFGGPSKLVLPEIEELGPDYVVKKPIHSQEVLNLAHGVARCNYENRTQWGHKIGVRYGSLVEDFFTGYLLQCEGWKSIFCNPDKTAFYGDAPISLVDVLNQNKRWAIGNLDVSFSKYCTITFGSRSMGLLMGLGYSHYAFWSIWSIPVAVYAFLPQLALLNGVTIFPKISEPWIILYLFLFLGAYGQDLLEFVIGGGTFQRWWNDQRMWLIRSLSSYLFGAIEYFLKSLGIFTINFDVTNKVLEDEQSERYKQGVFEFGVHSPMFVSLTTASITNLVALLWGLLLVFLGGKSAFEELFVQMIIAAFAVVNCKPVYGAMCFRNDKGGLPAKTTLLSTFFALSLFLVAFITLRN</sequence>
<evidence type="ECO:0000256" key="4">
    <source>
        <dbReference type="ARBA" id="ARBA00022692"/>
    </source>
</evidence>
<dbReference type="FunCoup" id="A0A2P5D6Q4">
    <property type="interactions" value="57"/>
</dbReference>
<keyword evidence="3" id="KW-0808">Transferase</keyword>
<feature type="transmembrane region" description="Helical" evidence="11">
    <location>
        <begin position="613"/>
        <end position="633"/>
    </location>
</feature>
<evidence type="ECO:0000256" key="2">
    <source>
        <dbReference type="ARBA" id="ARBA00022676"/>
    </source>
</evidence>
<proteinExistence type="predicted"/>
<feature type="binding site" evidence="9">
    <location>
        <position position="129"/>
    </location>
    <ligand>
        <name>UDP-alpha-D-glucose</name>
        <dbReference type="ChEBI" id="CHEBI:58885"/>
    </ligand>
</feature>
<dbReference type="OrthoDB" id="72851at2759"/>
<comment type="caution">
    <text evidence="12">The sequence shown here is derived from an EMBL/GenBank/DDBJ whole genome shotgun (WGS) entry which is preliminary data.</text>
</comment>
<evidence type="ECO:0000313" key="12">
    <source>
        <dbReference type="EMBL" id="PON68985.1"/>
    </source>
</evidence>
<keyword evidence="5 11" id="KW-1133">Transmembrane helix</keyword>
<feature type="binding site" evidence="9">
    <location>
        <position position="158"/>
    </location>
    <ligand>
        <name>UDP-alpha-D-glucose</name>
        <dbReference type="ChEBI" id="CHEBI:58885"/>
    </ligand>
</feature>
<feature type="transmembrane region" description="Helical" evidence="11">
    <location>
        <begin position="696"/>
        <end position="714"/>
    </location>
</feature>
<dbReference type="GO" id="GO:0030244">
    <property type="term" value="P:cellulose biosynthetic process"/>
    <property type="evidence" value="ECO:0007669"/>
    <property type="project" value="InterPro"/>
</dbReference>
<protein>
    <submittedName>
        <fullName evidence="12">Cellulose synthase</fullName>
    </submittedName>
</protein>
<feature type="active site" evidence="8">
    <location>
        <position position="158"/>
    </location>
</feature>
<feature type="transmembrane region" description="Helical" evidence="11">
    <location>
        <begin position="726"/>
        <end position="749"/>
    </location>
</feature>
<dbReference type="Proteomes" id="UP000237000">
    <property type="component" value="Unassembled WGS sequence"/>
</dbReference>
<evidence type="ECO:0000256" key="7">
    <source>
        <dbReference type="ARBA" id="ARBA00023316"/>
    </source>
</evidence>
<dbReference type="GO" id="GO:0012505">
    <property type="term" value="C:endomembrane system"/>
    <property type="evidence" value="ECO:0007669"/>
    <property type="project" value="UniProtKB-SubCell"/>
</dbReference>
<keyword evidence="2" id="KW-0328">Glycosyltransferase</keyword>